<name>A0AAV7M3F9_PLEWA</name>
<organism evidence="1 2">
    <name type="scientific">Pleurodeles waltl</name>
    <name type="common">Iberian ribbed newt</name>
    <dbReference type="NCBI Taxonomy" id="8319"/>
    <lineage>
        <taxon>Eukaryota</taxon>
        <taxon>Metazoa</taxon>
        <taxon>Chordata</taxon>
        <taxon>Craniata</taxon>
        <taxon>Vertebrata</taxon>
        <taxon>Euteleostomi</taxon>
        <taxon>Amphibia</taxon>
        <taxon>Batrachia</taxon>
        <taxon>Caudata</taxon>
        <taxon>Salamandroidea</taxon>
        <taxon>Salamandridae</taxon>
        <taxon>Pleurodelinae</taxon>
        <taxon>Pleurodeles</taxon>
    </lineage>
</organism>
<sequence length="118" mass="12804">MFLAGVTAGWLWRPGVLVCSSVDTSPGLWGLLGDMVLAWMDLRIVAMSRLGLGLEQATVIAAALACDYMVSRTPAWGATCTCPRAGDAYPEAPAEDATWTRPYAHDMYLESLRRLHST</sequence>
<keyword evidence="2" id="KW-1185">Reference proteome</keyword>
<dbReference type="AlphaFoldDB" id="A0AAV7M3F9"/>
<proteinExistence type="predicted"/>
<dbReference type="EMBL" id="JANPWB010000014">
    <property type="protein sequence ID" value="KAJ1097664.1"/>
    <property type="molecule type" value="Genomic_DNA"/>
</dbReference>
<evidence type="ECO:0000313" key="1">
    <source>
        <dbReference type="EMBL" id="KAJ1097664.1"/>
    </source>
</evidence>
<accession>A0AAV7M3F9</accession>
<dbReference type="Proteomes" id="UP001066276">
    <property type="component" value="Chromosome 10"/>
</dbReference>
<comment type="caution">
    <text evidence="1">The sequence shown here is derived from an EMBL/GenBank/DDBJ whole genome shotgun (WGS) entry which is preliminary data.</text>
</comment>
<gene>
    <name evidence="1" type="ORF">NDU88_002781</name>
</gene>
<reference evidence="1" key="1">
    <citation type="journal article" date="2022" name="bioRxiv">
        <title>Sequencing and chromosome-scale assembly of the giantPleurodeles waltlgenome.</title>
        <authorList>
            <person name="Brown T."/>
            <person name="Elewa A."/>
            <person name="Iarovenko S."/>
            <person name="Subramanian E."/>
            <person name="Araus A.J."/>
            <person name="Petzold A."/>
            <person name="Susuki M."/>
            <person name="Suzuki K.-i.T."/>
            <person name="Hayashi T."/>
            <person name="Toyoda A."/>
            <person name="Oliveira C."/>
            <person name="Osipova E."/>
            <person name="Leigh N.D."/>
            <person name="Simon A."/>
            <person name="Yun M.H."/>
        </authorList>
    </citation>
    <scope>NUCLEOTIDE SEQUENCE</scope>
    <source>
        <strain evidence="1">20211129_DDA</strain>
        <tissue evidence="1">Liver</tissue>
    </source>
</reference>
<evidence type="ECO:0000313" key="2">
    <source>
        <dbReference type="Proteomes" id="UP001066276"/>
    </source>
</evidence>
<protein>
    <submittedName>
        <fullName evidence="1">Uncharacterized protein</fullName>
    </submittedName>
</protein>